<evidence type="ECO:0000313" key="3">
    <source>
        <dbReference type="EMBL" id="KAJ8930472.1"/>
    </source>
</evidence>
<comment type="caution">
    <text evidence="3">The sequence shown here is derived from an EMBL/GenBank/DDBJ whole genome shotgun (WGS) entry which is preliminary data.</text>
</comment>
<reference evidence="3" key="1">
    <citation type="journal article" date="2023" name="Insect Mol. Biol.">
        <title>Genome sequencing provides insights into the evolution of gene families encoding plant cell wall-degrading enzymes in longhorned beetles.</title>
        <authorList>
            <person name="Shin N.R."/>
            <person name="Okamura Y."/>
            <person name="Kirsch R."/>
            <person name="Pauchet Y."/>
        </authorList>
    </citation>
    <scope>NUCLEOTIDE SEQUENCE</scope>
    <source>
        <strain evidence="3">RBIC_L_NR</strain>
    </source>
</reference>
<gene>
    <name evidence="3" type="ORF">NQ314_016699</name>
</gene>
<dbReference type="Pfam" id="PF05225">
    <property type="entry name" value="HTH_psq"/>
    <property type="match status" value="1"/>
</dbReference>
<sequence>MLIDTHRGGWGRVKLWGKKSIIAAIRAVRSDELSQNAAARQYDVPVATLQRRLKTEQENALAEHVLNMEKILFGLSTNELRRLAFQYAEVNELKFWQRNKPNKILEIRDVGPIFGKAYAKAASASTAENGFRCTGIYPYNPNGFSDDLFAPSELTERENVINDENQVPKQNENILVARPKIPELRKTATNIA</sequence>
<dbReference type="EMBL" id="JANEYF010004655">
    <property type="protein sequence ID" value="KAJ8930472.1"/>
    <property type="molecule type" value="Genomic_DNA"/>
</dbReference>
<dbReference type="SUPFAM" id="SSF46689">
    <property type="entry name" value="Homeodomain-like"/>
    <property type="match status" value="1"/>
</dbReference>
<dbReference type="GO" id="GO:0005634">
    <property type="term" value="C:nucleus"/>
    <property type="evidence" value="ECO:0007669"/>
    <property type="project" value="UniProtKB-SubCell"/>
</dbReference>
<organism evidence="3 4">
    <name type="scientific">Rhamnusium bicolor</name>
    <dbReference type="NCBI Taxonomy" id="1586634"/>
    <lineage>
        <taxon>Eukaryota</taxon>
        <taxon>Metazoa</taxon>
        <taxon>Ecdysozoa</taxon>
        <taxon>Arthropoda</taxon>
        <taxon>Hexapoda</taxon>
        <taxon>Insecta</taxon>
        <taxon>Pterygota</taxon>
        <taxon>Neoptera</taxon>
        <taxon>Endopterygota</taxon>
        <taxon>Coleoptera</taxon>
        <taxon>Polyphaga</taxon>
        <taxon>Cucujiformia</taxon>
        <taxon>Chrysomeloidea</taxon>
        <taxon>Cerambycidae</taxon>
        <taxon>Lepturinae</taxon>
        <taxon>Rhagiini</taxon>
        <taxon>Rhamnusium</taxon>
    </lineage>
</organism>
<proteinExistence type="predicted"/>
<protein>
    <recommendedName>
        <fullName evidence="2">HTH psq-type domain-containing protein</fullName>
    </recommendedName>
</protein>
<evidence type="ECO:0000259" key="2">
    <source>
        <dbReference type="Pfam" id="PF05225"/>
    </source>
</evidence>
<evidence type="ECO:0000313" key="4">
    <source>
        <dbReference type="Proteomes" id="UP001162156"/>
    </source>
</evidence>
<dbReference type="AlphaFoldDB" id="A0AAV8WW48"/>
<keyword evidence="4" id="KW-1185">Reference proteome</keyword>
<dbReference type="Proteomes" id="UP001162156">
    <property type="component" value="Unassembled WGS sequence"/>
</dbReference>
<comment type="subcellular location">
    <subcellularLocation>
        <location evidence="1">Nucleus</location>
    </subcellularLocation>
</comment>
<dbReference type="InterPro" id="IPR007889">
    <property type="entry name" value="HTH_Psq"/>
</dbReference>
<feature type="domain" description="HTH psq-type" evidence="2">
    <location>
        <begin position="21"/>
        <end position="55"/>
    </location>
</feature>
<evidence type="ECO:0000256" key="1">
    <source>
        <dbReference type="ARBA" id="ARBA00004123"/>
    </source>
</evidence>
<accession>A0AAV8WW48</accession>
<dbReference type="InterPro" id="IPR009057">
    <property type="entry name" value="Homeodomain-like_sf"/>
</dbReference>
<dbReference type="GO" id="GO:0003677">
    <property type="term" value="F:DNA binding"/>
    <property type="evidence" value="ECO:0007669"/>
    <property type="project" value="InterPro"/>
</dbReference>
<dbReference type="Gene3D" id="1.10.10.60">
    <property type="entry name" value="Homeodomain-like"/>
    <property type="match status" value="1"/>
</dbReference>
<name>A0AAV8WW48_9CUCU</name>